<accession>A0A2V5JUN8</accession>
<evidence type="ECO:0000313" key="3">
    <source>
        <dbReference type="Proteomes" id="UP000247476"/>
    </source>
</evidence>
<keyword evidence="3" id="KW-1185">Reference proteome</keyword>
<name>A0A2V5JUN8_9BACL</name>
<evidence type="ECO:0008006" key="4">
    <source>
        <dbReference type="Google" id="ProtNLM"/>
    </source>
</evidence>
<reference evidence="2 3" key="1">
    <citation type="submission" date="2018-05" db="EMBL/GenBank/DDBJ databases">
        <title>Paenibacillus flagellatus sp. nov., isolated from selenium mineral soil.</title>
        <authorList>
            <person name="Dai X."/>
        </authorList>
    </citation>
    <scope>NUCLEOTIDE SEQUENCE [LARGE SCALE GENOMIC DNA]</scope>
    <source>
        <strain evidence="2 3">DXL2</strain>
    </source>
</reference>
<organism evidence="2 3">
    <name type="scientific">Paenibacillus flagellatus</name>
    <dbReference type="NCBI Taxonomy" id="2211139"/>
    <lineage>
        <taxon>Bacteria</taxon>
        <taxon>Bacillati</taxon>
        <taxon>Bacillota</taxon>
        <taxon>Bacilli</taxon>
        <taxon>Bacillales</taxon>
        <taxon>Paenibacillaceae</taxon>
        <taxon>Paenibacillus</taxon>
    </lineage>
</organism>
<dbReference type="EMBL" id="QJVJ01000019">
    <property type="protein sequence ID" value="PYI50395.1"/>
    <property type="molecule type" value="Genomic_DNA"/>
</dbReference>
<gene>
    <name evidence="2" type="ORF">DLM86_29570</name>
</gene>
<dbReference type="Pfam" id="PF19610">
    <property type="entry name" value="DUF6115"/>
    <property type="match status" value="1"/>
</dbReference>
<sequence>MDAWLYIVLLGLVLVVYAKLVPKKESGTKQAQTSVIKEIEDTMEQFSAELEEENRQLLGLVAEMKKEHDVHAAKLQGRIEALEQQNRAVTEQLGQLVRAEQSRKEAAGQAEGLLARSQSIAAASVRTEAPVAHEPMPAAEVVAPPEKEPEKASSNIRDRYAAVFQLYDQGKSTEYIAKKLEMNKGEVMLIIQLAKQEDQARV</sequence>
<dbReference type="OrthoDB" id="1682562at2"/>
<feature type="coiled-coil region" evidence="1">
    <location>
        <begin position="36"/>
        <end position="99"/>
    </location>
</feature>
<dbReference type="RefSeq" id="WP_110843656.1">
    <property type="nucleotide sequence ID" value="NZ_QJVJ01000019.1"/>
</dbReference>
<protein>
    <recommendedName>
        <fullName evidence="4">DUF2802 domain-containing protein</fullName>
    </recommendedName>
</protein>
<evidence type="ECO:0000256" key="1">
    <source>
        <dbReference type="SAM" id="Coils"/>
    </source>
</evidence>
<keyword evidence="1" id="KW-0175">Coiled coil</keyword>
<proteinExistence type="predicted"/>
<evidence type="ECO:0000313" key="2">
    <source>
        <dbReference type="EMBL" id="PYI50395.1"/>
    </source>
</evidence>
<dbReference type="AlphaFoldDB" id="A0A2V5JUN8"/>
<dbReference type="InterPro" id="IPR046118">
    <property type="entry name" value="DUF6115"/>
</dbReference>
<comment type="caution">
    <text evidence="2">The sequence shown here is derived from an EMBL/GenBank/DDBJ whole genome shotgun (WGS) entry which is preliminary data.</text>
</comment>
<dbReference type="Proteomes" id="UP000247476">
    <property type="component" value="Unassembled WGS sequence"/>
</dbReference>